<feature type="signal peptide" evidence="2">
    <location>
        <begin position="1"/>
        <end position="20"/>
    </location>
</feature>
<dbReference type="Pfam" id="PF07587">
    <property type="entry name" value="PSD1"/>
    <property type="match status" value="1"/>
</dbReference>
<dbReference type="PANTHER" id="PTHR35889:SF3">
    <property type="entry name" value="F-BOX DOMAIN-CONTAINING PROTEIN"/>
    <property type="match status" value="1"/>
</dbReference>
<sequence length="529" mass="60721" precursor="true">MVRITTLLFLLVLIPSHAQAESPARLADRIDQALQNEVFDENTKLAPIADDLTFVRRVWLDVLGDIPSPEEVTSFVLDPAKDKRSKLVERLLANPHYGQNWARYWRDVVFFRAVDQRSDIATDAMEADLTKWLNDDRPWSEIATEFITAHGDVREQGATAIMMAQDGMTEETTAEVSRIFLGIQIQCAQCHDHPYDRWKREQFHELAAFFPRIAVRPVRDLTRRSFEVVGNDRFGRKPPKNERAPTAEHKMPDLEDPQAPGTQMEPKFFLTSAKVPWGTTDEARRKQLAQWLTENEWFATALVNRMWAELVGEGFYASVEDIGPDRTPIAPTAIKLLSRKFKESGYDVKWLIKTICETEAYQRESRPRRGTDGTPFVANVPQRLRSDQLYNALLSAFDVKESLPTERRGRQGIKDKQRGQFAETFAYDPSINREEAVTSIPQVLALMNSPRVNQVFRDKRLSVLPSLIGEIEQDEDLTVELFLRCLGRKPTAAEFEAVKAYREEGVDRQVVFEDLAWSLVNSAEFQHRR</sequence>
<feature type="chain" id="PRO_5022958146" description="DUF1549 domain-containing protein" evidence="2">
    <location>
        <begin position="21"/>
        <end position="529"/>
    </location>
</feature>
<keyword evidence="6" id="KW-1185">Reference proteome</keyword>
<organism evidence="5 6">
    <name type="scientific">Bythopirellula goksoeyrii</name>
    <dbReference type="NCBI Taxonomy" id="1400387"/>
    <lineage>
        <taxon>Bacteria</taxon>
        <taxon>Pseudomonadati</taxon>
        <taxon>Planctomycetota</taxon>
        <taxon>Planctomycetia</taxon>
        <taxon>Pirellulales</taxon>
        <taxon>Lacipirellulaceae</taxon>
        <taxon>Bythopirellula</taxon>
    </lineage>
</organism>
<dbReference type="EMBL" id="CP042913">
    <property type="protein sequence ID" value="QEG33665.1"/>
    <property type="molecule type" value="Genomic_DNA"/>
</dbReference>
<feature type="compositionally biased region" description="Basic and acidic residues" evidence="1">
    <location>
        <begin position="233"/>
        <end position="253"/>
    </location>
</feature>
<evidence type="ECO:0000256" key="1">
    <source>
        <dbReference type="SAM" id="MobiDB-lite"/>
    </source>
</evidence>
<accession>A0A5B9Q7V9</accession>
<protein>
    <recommendedName>
        <fullName evidence="7">DUF1549 domain-containing protein</fullName>
    </recommendedName>
</protein>
<feature type="region of interest" description="Disordered" evidence="1">
    <location>
        <begin position="232"/>
        <end position="260"/>
    </location>
</feature>
<dbReference type="Proteomes" id="UP000323917">
    <property type="component" value="Chromosome"/>
</dbReference>
<proteinExistence type="predicted"/>
<reference evidence="5 6" key="1">
    <citation type="submission" date="2019-08" db="EMBL/GenBank/DDBJ databases">
        <title>Deep-cultivation of Planctomycetes and their phenomic and genomic characterization uncovers novel biology.</title>
        <authorList>
            <person name="Wiegand S."/>
            <person name="Jogler M."/>
            <person name="Boedeker C."/>
            <person name="Pinto D."/>
            <person name="Vollmers J."/>
            <person name="Rivas-Marin E."/>
            <person name="Kohn T."/>
            <person name="Peeters S.H."/>
            <person name="Heuer A."/>
            <person name="Rast P."/>
            <person name="Oberbeckmann S."/>
            <person name="Bunk B."/>
            <person name="Jeske O."/>
            <person name="Meyerdierks A."/>
            <person name="Storesund J.E."/>
            <person name="Kallscheuer N."/>
            <person name="Luecker S."/>
            <person name="Lage O.M."/>
            <person name="Pohl T."/>
            <person name="Merkel B.J."/>
            <person name="Hornburger P."/>
            <person name="Mueller R.-W."/>
            <person name="Bruemmer F."/>
            <person name="Labrenz M."/>
            <person name="Spormann A.M."/>
            <person name="Op den Camp H."/>
            <person name="Overmann J."/>
            <person name="Amann R."/>
            <person name="Jetten M.S.M."/>
            <person name="Mascher T."/>
            <person name="Medema M.H."/>
            <person name="Devos D.P."/>
            <person name="Kaster A.-K."/>
            <person name="Ovreas L."/>
            <person name="Rohde M."/>
            <person name="Galperin M.Y."/>
            <person name="Jogler C."/>
        </authorList>
    </citation>
    <scope>NUCLEOTIDE SEQUENCE [LARGE SCALE GENOMIC DNA]</scope>
    <source>
        <strain evidence="5 6">Pr1d</strain>
    </source>
</reference>
<dbReference type="Pfam" id="PF07583">
    <property type="entry name" value="PSCyt2"/>
    <property type="match status" value="1"/>
</dbReference>
<dbReference type="AlphaFoldDB" id="A0A5B9Q7V9"/>
<dbReference type="PANTHER" id="PTHR35889">
    <property type="entry name" value="CYCLOINULO-OLIGOSACCHARIDE FRUCTANOTRANSFERASE-RELATED"/>
    <property type="match status" value="1"/>
</dbReference>
<evidence type="ECO:0000259" key="3">
    <source>
        <dbReference type="Pfam" id="PF07583"/>
    </source>
</evidence>
<dbReference type="RefSeq" id="WP_148072402.1">
    <property type="nucleotide sequence ID" value="NZ_CP042913.1"/>
</dbReference>
<evidence type="ECO:0000259" key="4">
    <source>
        <dbReference type="Pfam" id="PF07587"/>
    </source>
</evidence>
<gene>
    <name evidence="5" type="ORF">Pr1d_09290</name>
</gene>
<name>A0A5B9Q7V9_9BACT</name>
<feature type="domain" description="DUF1553" evidence="4">
    <location>
        <begin position="284"/>
        <end position="501"/>
    </location>
</feature>
<feature type="domain" description="DUF1549" evidence="3">
    <location>
        <begin position="30"/>
        <end position="213"/>
    </location>
</feature>
<dbReference type="InterPro" id="IPR022655">
    <property type="entry name" value="DUF1553"/>
</dbReference>
<evidence type="ECO:0000256" key="2">
    <source>
        <dbReference type="SAM" id="SignalP"/>
    </source>
</evidence>
<keyword evidence="2" id="KW-0732">Signal</keyword>
<evidence type="ECO:0000313" key="6">
    <source>
        <dbReference type="Proteomes" id="UP000323917"/>
    </source>
</evidence>
<evidence type="ECO:0000313" key="5">
    <source>
        <dbReference type="EMBL" id="QEG33665.1"/>
    </source>
</evidence>
<evidence type="ECO:0008006" key="7">
    <source>
        <dbReference type="Google" id="ProtNLM"/>
    </source>
</evidence>
<dbReference type="KEGG" id="bgok:Pr1d_09290"/>
<dbReference type="InterPro" id="IPR011444">
    <property type="entry name" value="DUF1549"/>
</dbReference>
<dbReference type="OrthoDB" id="289126at2"/>